<reference evidence="2" key="1">
    <citation type="submission" date="2020-08" db="EMBL/GenBank/DDBJ databases">
        <title>Multicomponent nature underlies the extraordinary mechanical properties of spider dragline silk.</title>
        <authorList>
            <person name="Kono N."/>
            <person name="Nakamura H."/>
            <person name="Mori M."/>
            <person name="Yoshida Y."/>
            <person name="Ohtoshi R."/>
            <person name="Malay A.D."/>
            <person name="Moran D.A.P."/>
            <person name="Tomita M."/>
            <person name="Numata K."/>
            <person name="Arakawa K."/>
        </authorList>
    </citation>
    <scope>NUCLEOTIDE SEQUENCE</scope>
</reference>
<proteinExistence type="predicted"/>
<organism evidence="2 3">
    <name type="scientific">Nephila pilipes</name>
    <name type="common">Giant wood spider</name>
    <name type="synonym">Nephila maculata</name>
    <dbReference type="NCBI Taxonomy" id="299642"/>
    <lineage>
        <taxon>Eukaryota</taxon>
        <taxon>Metazoa</taxon>
        <taxon>Ecdysozoa</taxon>
        <taxon>Arthropoda</taxon>
        <taxon>Chelicerata</taxon>
        <taxon>Arachnida</taxon>
        <taxon>Araneae</taxon>
        <taxon>Araneomorphae</taxon>
        <taxon>Entelegynae</taxon>
        <taxon>Araneoidea</taxon>
        <taxon>Nephilidae</taxon>
        <taxon>Nephila</taxon>
    </lineage>
</organism>
<accession>A0A8X6Q9H8</accession>
<comment type="caution">
    <text evidence="2">The sequence shown here is derived from an EMBL/GenBank/DDBJ whole genome shotgun (WGS) entry which is preliminary data.</text>
</comment>
<evidence type="ECO:0000256" key="1">
    <source>
        <dbReference type="SAM" id="MobiDB-lite"/>
    </source>
</evidence>
<dbReference type="Proteomes" id="UP000887013">
    <property type="component" value="Unassembled WGS sequence"/>
</dbReference>
<protein>
    <submittedName>
        <fullName evidence="2">Uncharacterized protein</fullName>
    </submittedName>
</protein>
<keyword evidence="3" id="KW-1185">Reference proteome</keyword>
<sequence length="347" mass="39662">MYAVNPAYNLGARTKKNISSDIKIPNSCFTNMEYNLTGYMSRDTQNLSSSFSYQESPSNDNISFENHQTQSASVHPETTSRTKDMLNSYSSSNYPRTLTLKSYPCDNEQSNGSLFYPGFTSTETGSSDTQYSQPISNTSSLNSGEYISHIIRNTISVSEYPQTMYQETISRNTENTNSSFSIFESCSNTNNSFNLLQSDSAFYHSDSNLRENDSRDMQPSSSSIYTTELQKNFNNLLENQNSRTSYLWNGLTLNNNCEIESSQDSYNYDNISISKGLDKSYANDTEFHDFDKNNNKTPQAYLKERNKFELTQKENGSWQRIFGDMDIYKSKNNEPKPYQILSELPVY</sequence>
<feature type="compositionally biased region" description="Polar residues" evidence="1">
    <location>
        <begin position="48"/>
        <end position="77"/>
    </location>
</feature>
<name>A0A8X6Q9H8_NEPPI</name>
<gene>
    <name evidence="2" type="ORF">NPIL_118241</name>
</gene>
<evidence type="ECO:0000313" key="3">
    <source>
        <dbReference type="Proteomes" id="UP000887013"/>
    </source>
</evidence>
<feature type="region of interest" description="Disordered" evidence="1">
    <location>
        <begin position="48"/>
        <end position="90"/>
    </location>
</feature>
<dbReference type="AlphaFoldDB" id="A0A8X6Q9H8"/>
<dbReference type="EMBL" id="BMAW01078079">
    <property type="protein sequence ID" value="GFU09491.1"/>
    <property type="molecule type" value="Genomic_DNA"/>
</dbReference>
<evidence type="ECO:0000313" key="2">
    <source>
        <dbReference type="EMBL" id="GFU09491.1"/>
    </source>
</evidence>